<accession>A0A975BYS9</accession>
<evidence type="ECO:0000259" key="10">
    <source>
        <dbReference type="PROSITE" id="PS50110"/>
    </source>
</evidence>
<feature type="transmembrane region" description="Helical" evidence="8">
    <location>
        <begin position="55"/>
        <end position="74"/>
    </location>
</feature>
<dbReference type="SUPFAM" id="SSF55874">
    <property type="entry name" value="ATPase domain of HSP90 chaperone/DNA topoisomerase II/histidine kinase"/>
    <property type="match status" value="1"/>
</dbReference>
<feature type="domain" description="PAC" evidence="12">
    <location>
        <begin position="223"/>
        <end position="275"/>
    </location>
</feature>
<dbReference type="InterPro" id="IPR029016">
    <property type="entry name" value="GAF-like_dom_sf"/>
</dbReference>
<evidence type="ECO:0000313" key="13">
    <source>
        <dbReference type="EMBL" id="QTC90193.1"/>
    </source>
</evidence>
<keyword evidence="3 6" id="KW-0597">Phosphoprotein</keyword>
<dbReference type="InterPro" id="IPR004358">
    <property type="entry name" value="Sig_transdc_His_kin-like_C"/>
</dbReference>
<evidence type="ECO:0000256" key="6">
    <source>
        <dbReference type="PROSITE-ProRule" id="PRU00169"/>
    </source>
</evidence>
<dbReference type="SUPFAM" id="SSF55781">
    <property type="entry name" value="GAF domain-like"/>
    <property type="match status" value="1"/>
</dbReference>
<dbReference type="PROSITE" id="PS50112">
    <property type="entry name" value="PAS"/>
    <property type="match status" value="4"/>
</dbReference>
<feature type="domain" description="PAS" evidence="11">
    <location>
        <begin position="698"/>
        <end position="768"/>
    </location>
</feature>
<dbReference type="PANTHER" id="PTHR43304:SF1">
    <property type="entry name" value="PAC DOMAIN-CONTAINING PROTEIN"/>
    <property type="match status" value="1"/>
</dbReference>
<feature type="domain" description="PAS" evidence="11">
    <location>
        <begin position="572"/>
        <end position="631"/>
    </location>
</feature>
<dbReference type="Proteomes" id="UP000663918">
    <property type="component" value="Chromosome"/>
</dbReference>
<dbReference type="AlphaFoldDB" id="A0A975BYS9"/>
<dbReference type="SMART" id="SM00387">
    <property type="entry name" value="HATPase_c"/>
    <property type="match status" value="1"/>
</dbReference>
<evidence type="ECO:0000259" key="11">
    <source>
        <dbReference type="PROSITE" id="PS50112"/>
    </source>
</evidence>
<dbReference type="Gene3D" id="3.30.565.10">
    <property type="entry name" value="Histidine kinase-like ATPase, C-terminal domain"/>
    <property type="match status" value="1"/>
</dbReference>
<dbReference type="NCBIfam" id="TIGR00229">
    <property type="entry name" value="sensory_box"/>
    <property type="match status" value="4"/>
</dbReference>
<dbReference type="InterPro" id="IPR011006">
    <property type="entry name" value="CheY-like_superfamily"/>
</dbReference>
<comment type="catalytic activity">
    <reaction evidence="1">
        <text>ATP + protein L-histidine = ADP + protein N-phospho-L-histidine.</text>
        <dbReference type="EC" id="2.7.13.3"/>
    </reaction>
</comment>
<dbReference type="KEGG" id="bgoe:IFJ75_12990"/>
<feature type="transmembrane region" description="Helical" evidence="8">
    <location>
        <begin position="81"/>
        <end position="102"/>
    </location>
</feature>
<dbReference type="Pfam" id="PF08447">
    <property type="entry name" value="PAS_3"/>
    <property type="match status" value="3"/>
</dbReference>
<evidence type="ECO:0000256" key="8">
    <source>
        <dbReference type="SAM" id="Phobius"/>
    </source>
</evidence>
<keyword evidence="8" id="KW-0472">Membrane</keyword>
<dbReference type="InterPro" id="IPR003018">
    <property type="entry name" value="GAF"/>
</dbReference>
<feature type="coiled-coil region" evidence="7">
    <location>
        <begin position="811"/>
        <end position="845"/>
    </location>
</feature>
<keyword evidence="4" id="KW-0808">Transferase</keyword>
<feature type="modified residue" description="4-aspartylphosphate" evidence="6">
    <location>
        <position position="1154"/>
    </location>
</feature>
<feature type="domain" description="PAC" evidence="12">
    <location>
        <begin position="349"/>
        <end position="401"/>
    </location>
</feature>
<dbReference type="InterPro" id="IPR052162">
    <property type="entry name" value="Sensor_kinase/Photoreceptor"/>
</dbReference>
<dbReference type="InterPro" id="IPR035965">
    <property type="entry name" value="PAS-like_dom_sf"/>
</dbReference>
<dbReference type="InterPro" id="IPR005467">
    <property type="entry name" value="His_kinase_dom"/>
</dbReference>
<dbReference type="PROSITE" id="PS50113">
    <property type="entry name" value="PAC"/>
    <property type="match status" value="4"/>
</dbReference>
<protein>
    <recommendedName>
        <fullName evidence="2">histidine kinase</fullName>
        <ecNumber evidence="2">2.7.13.3</ecNumber>
    </recommendedName>
</protein>
<feature type="transmembrane region" description="Helical" evidence="8">
    <location>
        <begin position="28"/>
        <end position="49"/>
    </location>
</feature>
<dbReference type="SUPFAM" id="SSF47384">
    <property type="entry name" value="Homodimeric domain of signal transducing histidine kinase"/>
    <property type="match status" value="1"/>
</dbReference>
<evidence type="ECO:0000256" key="7">
    <source>
        <dbReference type="SAM" id="Coils"/>
    </source>
</evidence>
<dbReference type="EMBL" id="CP062222">
    <property type="protein sequence ID" value="QTC90193.1"/>
    <property type="molecule type" value="Genomic_DNA"/>
</dbReference>
<dbReference type="InterPro" id="IPR036890">
    <property type="entry name" value="HATPase_C_sf"/>
</dbReference>
<dbReference type="InterPro" id="IPR003661">
    <property type="entry name" value="HisK_dim/P_dom"/>
</dbReference>
<dbReference type="GO" id="GO:0000155">
    <property type="term" value="F:phosphorelay sensor kinase activity"/>
    <property type="evidence" value="ECO:0007669"/>
    <property type="project" value="InterPro"/>
</dbReference>
<feature type="domain" description="PAS" evidence="11">
    <location>
        <begin position="276"/>
        <end position="346"/>
    </location>
</feature>
<dbReference type="PRINTS" id="PR00344">
    <property type="entry name" value="BCTRLSENSOR"/>
</dbReference>
<evidence type="ECO:0000256" key="5">
    <source>
        <dbReference type="ARBA" id="ARBA00022777"/>
    </source>
</evidence>
<dbReference type="Pfam" id="PF13185">
    <property type="entry name" value="GAF_2"/>
    <property type="match status" value="1"/>
</dbReference>
<dbReference type="SMART" id="SM00388">
    <property type="entry name" value="HisKA"/>
    <property type="match status" value="1"/>
</dbReference>
<dbReference type="InterPro" id="IPR036097">
    <property type="entry name" value="HisK_dim/P_sf"/>
</dbReference>
<dbReference type="Pfam" id="PF00072">
    <property type="entry name" value="Response_reg"/>
    <property type="match status" value="1"/>
</dbReference>
<feature type="domain" description="Histidine kinase" evidence="9">
    <location>
        <begin position="861"/>
        <end position="1083"/>
    </location>
</feature>
<dbReference type="SUPFAM" id="SSF52172">
    <property type="entry name" value="CheY-like"/>
    <property type="match status" value="1"/>
</dbReference>
<dbReference type="Pfam" id="PF02518">
    <property type="entry name" value="HATPase_c"/>
    <property type="match status" value="1"/>
</dbReference>
<organism evidence="13 14">
    <name type="scientific">Brevundimonas goettingensis</name>
    <dbReference type="NCBI Taxonomy" id="2774190"/>
    <lineage>
        <taxon>Bacteria</taxon>
        <taxon>Pseudomonadati</taxon>
        <taxon>Pseudomonadota</taxon>
        <taxon>Alphaproteobacteria</taxon>
        <taxon>Caulobacterales</taxon>
        <taxon>Caulobacteraceae</taxon>
        <taxon>Brevundimonas</taxon>
    </lineage>
</organism>
<dbReference type="InterPro" id="IPR013655">
    <property type="entry name" value="PAS_fold_3"/>
</dbReference>
<dbReference type="Pfam" id="PF00512">
    <property type="entry name" value="HisKA"/>
    <property type="match status" value="1"/>
</dbReference>
<gene>
    <name evidence="13" type="ORF">IFJ75_12990</name>
</gene>
<dbReference type="SMART" id="SM00065">
    <property type="entry name" value="GAF"/>
    <property type="match status" value="1"/>
</dbReference>
<dbReference type="InterPro" id="IPR001610">
    <property type="entry name" value="PAC"/>
</dbReference>
<feature type="domain" description="Response regulatory" evidence="10">
    <location>
        <begin position="1105"/>
        <end position="1219"/>
    </location>
</feature>
<keyword evidence="8" id="KW-1133">Transmembrane helix</keyword>
<keyword evidence="14" id="KW-1185">Reference proteome</keyword>
<dbReference type="SMART" id="SM00448">
    <property type="entry name" value="REC"/>
    <property type="match status" value="1"/>
</dbReference>
<dbReference type="InterPro" id="IPR003594">
    <property type="entry name" value="HATPase_dom"/>
</dbReference>
<dbReference type="Gene3D" id="3.40.50.2300">
    <property type="match status" value="1"/>
</dbReference>
<dbReference type="Gene3D" id="3.30.450.40">
    <property type="match status" value="1"/>
</dbReference>
<proteinExistence type="predicted"/>
<name>A0A975BYS9_9CAUL</name>
<keyword evidence="7" id="KW-0175">Coiled coil</keyword>
<dbReference type="InterPro" id="IPR013656">
    <property type="entry name" value="PAS_4"/>
</dbReference>
<evidence type="ECO:0000256" key="3">
    <source>
        <dbReference type="ARBA" id="ARBA00022553"/>
    </source>
</evidence>
<keyword evidence="5" id="KW-0418">Kinase</keyword>
<feature type="domain" description="PAC" evidence="12">
    <location>
        <begin position="645"/>
        <end position="697"/>
    </location>
</feature>
<dbReference type="RefSeq" id="WP_207868614.1">
    <property type="nucleotide sequence ID" value="NZ_CP062222.1"/>
</dbReference>
<evidence type="ECO:0000256" key="4">
    <source>
        <dbReference type="ARBA" id="ARBA00022679"/>
    </source>
</evidence>
<evidence type="ECO:0000256" key="1">
    <source>
        <dbReference type="ARBA" id="ARBA00000085"/>
    </source>
</evidence>
<evidence type="ECO:0000256" key="2">
    <source>
        <dbReference type="ARBA" id="ARBA00012438"/>
    </source>
</evidence>
<dbReference type="InterPro" id="IPR000014">
    <property type="entry name" value="PAS"/>
</dbReference>
<dbReference type="CDD" id="cd00130">
    <property type="entry name" value="PAS"/>
    <property type="match status" value="4"/>
</dbReference>
<dbReference type="PROSITE" id="PS50110">
    <property type="entry name" value="RESPONSE_REGULATORY"/>
    <property type="match status" value="1"/>
</dbReference>
<evidence type="ECO:0000313" key="14">
    <source>
        <dbReference type="Proteomes" id="UP000663918"/>
    </source>
</evidence>
<dbReference type="Gene3D" id="1.10.287.130">
    <property type="match status" value="1"/>
</dbReference>
<dbReference type="PANTHER" id="PTHR43304">
    <property type="entry name" value="PHYTOCHROME-LIKE PROTEIN CPH1"/>
    <property type="match status" value="1"/>
</dbReference>
<dbReference type="InterPro" id="IPR000700">
    <property type="entry name" value="PAS-assoc_C"/>
</dbReference>
<feature type="domain" description="PAC" evidence="12">
    <location>
        <begin position="771"/>
        <end position="823"/>
    </location>
</feature>
<dbReference type="Pfam" id="PF08448">
    <property type="entry name" value="PAS_4"/>
    <property type="match status" value="1"/>
</dbReference>
<sequence>MDAAAFLRRILATDTLLARLARSRPQPVGVNILIGLAFSAVFLTLRWALQSFYPANTGFMILLPAVILSALAAGRSAGLSAMVASLIGGWVLVGASGATRLLDPQGQASTANFLVVGVFAILVAASLRKTVHSLDDTVAALKRSDIRMGQTELELAAIIEQASAGIARVSLDGVVETANRRFAEILGTTEARLIGARTGDVTHPDDIAPTQALLASALIGGAGQIEKRYFRDDGSIVWALTSLQRLLGPDGKPKGFIAVIVDISEAKQTEAALRESEERFRLMADTAPSPVWLTNAEGEVEFVNAALAAFYGGPAQEVLGHVWRSSLHPDDAAEVSRVQADARPQHQPYGFEARFRRHDGEWRWMRVSVNPRFDGQDRFQGYVGMSFDVTETRQAIEAMARQAQRQRFVLTLSDTLREFTDTDDVMSVVNRALGERLGVNRVGFGELDAEAGVWRLAKDWTAGVASNQGELPIEDFGASVRDELSDGGLVAVDDVAADPRTAPDLPAHIAIQALAFVAVPLMRGGRLRAFFNIASARPRVWTADELGLIEEVAERAWVEVERTRAQAEVVESEARFRAIADTAPVLIWVTQQDRQRAFVNQAYVAYMGGDYESVRTADWRSFIHPDDQDHLVRESMAGEATGQPFSLEARYKHHSGEYRWLKSFSRPRLGPGGQVLGFVGVAFDVTDAREAQAALAESEARFRTVADSAPALIWMTDERPGIVFTNKRYKTFFNVDADQIRDDRWMGFIHPDDVKVFSLTFLRAFKARDKFEAVMRVQHPTFGQRWLRSEGVPRFDATGAFQGYVGASLDITDAKRAEDDLKRINELLEERVGEALAEKAKAEADLMHAQRMEAVGRLTGGVAHDFNNLLTVVIGALDMILKSPDNAARRKKLGEAALAAARRGEGLTHQLLAFSRRQALRPEPVDLNALIQESEPLLRRAVGEAVEYRMKLRRGGARVSVDPAQFEAALLNLMVNARDAVGSRSKGRITVQTMSCSVEAGEVAELAAGQYVCVTVSDNGAGMDAATMTRVFEPFFTTKAVGKGTGLGLSQVYGFARQSGGGVHIASTVGRGTEIRLYLPPLDAAEAVAAPEARTEIDAIPSGRRLLLVEDDTGVAAIAMELLTGLGLDVEAAETGPEALERLAARSFDVMLTDVVMPGGMTGIELARVCADRYPAMPILLTSGYAGDDVDEALSDAPWPFLRKPYSGDQLRQALGDLLPL</sequence>
<dbReference type="SUPFAM" id="SSF55785">
    <property type="entry name" value="PYP-like sensor domain (PAS domain)"/>
    <property type="match status" value="4"/>
</dbReference>
<dbReference type="EC" id="2.7.13.3" evidence="2"/>
<dbReference type="InterPro" id="IPR001789">
    <property type="entry name" value="Sig_transdc_resp-reg_receiver"/>
</dbReference>
<evidence type="ECO:0000259" key="12">
    <source>
        <dbReference type="PROSITE" id="PS50113"/>
    </source>
</evidence>
<dbReference type="SMART" id="SM00086">
    <property type="entry name" value="PAC"/>
    <property type="match status" value="4"/>
</dbReference>
<dbReference type="PROSITE" id="PS50109">
    <property type="entry name" value="HIS_KIN"/>
    <property type="match status" value="1"/>
</dbReference>
<dbReference type="CDD" id="cd00082">
    <property type="entry name" value="HisKA"/>
    <property type="match status" value="1"/>
</dbReference>
<reference evidence="13" key="1">
    <citation type="submission" date="2020-09" db="EMBL/GenBank/DDBJ databases">
        <title>Brevundimonas sp. LVF2 isolated from a puddle in Goettingen, Germany.</title>
        <authorList>
            <person name="Friedrich I."/>
            <person name="Klassen A."/>
            <person name="Hannes N."/>
            <person name="Schneider D."/>
            <person name="Hertel R."/>
            <person name="Daniel R."/>
        </authorList>
    </citation>
    <scope>NUCLEOTIDE SEQUENCE</scope>
    <source>
        <strain evidence="13">LVF2</strain>
    </source>
</reference>
<dbReference type="Gene3D" id="3.30.450.20">
    <property type="entry name" value="PAS domain"/>
    <property type="match status" value="4"/>
</dbReference>
<feature type="domain" description="PAS" evidence="11">
    <location>
        <begin position="151"/>
        <end position="221"/>
    </location>
</feature>
<dbReference type="SMART" id="SM00091">
    <property type="entry name" value="PAS"/>
    <property type="match status" value="4"/>
</dbReference>
<keyword evidence="8" id="KW-0812">Transmembrane</keyword>
<evidence type="ECO:0000259" key="9">
    <source>
        <dbReference type="PROSITE" id="PS50109"/>
    </source>
</evidence>